<reference evidence="1" key="1">
    <citation type="journal article" date="2021" name="Proc. Natl. Acad. Sci. U.S.A.">
        <title>A Catalog of Tens of Thousands of Viruses from Human Metagenomes Reveals Hidden Associations with Chronic Diseases.</title>
        <authorList>
            <person name="Tisza M.J."/>
            <person name="Buck C.B."/>
        </authorList>
    </citation>
    <scope>NUCLEOTIDE SEQUENCE</scope>
    <source>
        <strain evidence="1">CtNQV2</strain>
    </source>
</reference>
<protein>
    <submittedName>
        <fullName evidence="1">Uncharacterized protein</fullName>
    </submittedName>
</protein>
<organism evidence="1">
    <name type="scientific">Myoviridae sp. ctNQV2</name>
    <dbReference type="NCBI Taxonomy" id="2827683"/>
    <lineage>
        <taxon>Viruses</taxon>
        <taxon>Duplodnaviria</taxon>
        <taxon>Heunggongvirae</taxon>
        <taxon>Uroviricota</taxon>
        <taxon>Caudoviricetes</taxon>
    </lineage>
</organism>
<sequence>MKVKIFHGSRDYFEEVLLYKCCDIGFHCGTLEQALYRIMDIGKCYTETFFKSYVYEINIDIDNKNCIELPDCISWADFDNVKEQILHYYPSINIQEVKTLEELRSFLLDMGIKYIQYENKIEGKGYSYVILDENINFERYTVREIINKISEKYEGS</sequence>
<accession>A0A8S5RYZ7</accession>
<dbReference type="EMBL" id="BK032510">
    <property type="protein sequence ID" value="DAF43896.1"/>
    <property type="molecule type" value="Genomic_DNA"/>
</dbReference>
<name>A0A8S5RYZ7_9CAUD</name>
<proteinExistence type="predicted"/>
<evidence type="ECO:0000313" key="1">
    <source>
        <dbReference type="EMBL" id="DAF43896.1"/>
    </source>
</evidence>